<feature type="domain" description="KEN" evidence="8">
    <location>
        <begin position="577"/>
        <end position="710"/>
    </location>
</feature>
<evidence type="ECO:0000256" key="3">
    <source>
        <dbReference type="ARBA" id="ARBA00022840"/>
    </source>
</evidence>
<dbReference type="Ensembl" id="ENSCCNT00000013988.1">
    <property type="protein sequence ID" value="ENSCCNP00000010659.1"/>
    <property type="gene ID" value="ENSCCNG00000010964.1"/>
</dbReference>
<gene>
    <name evidence="9" type="primary">Rnasel</name>
</gene>
<feature type="region of interest" description="Disordered" evidence="6">
    <location>
        <begin position="1"/>
        <end position="20"/>
    </location>
</feature>
<keyword evidence="1" id="KW-0677">Repeat</keyword>
<organism evidence="9">
    <name type="scientific">Castor canadensis</name>
    <name type="common">American beaver</name>
    <dbReference type="NCBI Taxonomy" id="51338"/>
    <lineage>
        <taxon>Eukaryota</taxon>
        <taxon>Metazoa</taxon>
        <taxon>Chordata</taxon>
        <taxon>Craniata</taxon>
        <taxon>Vertebrata</taxon>
        <taxon>Euteleostomi</taxon>
        <taxon>Mammalia</taxon>
        <taxon>Eutheria</taxon>
        <taxon>Euarchontoglires</taxon>
        <taxon>Glires</taxon>
        <taxon>Rodentia</taxon>
        <taxon>Castorimorpha</taxon>
        <taxon>Castoridae</taxon>
        <taxon>Castor</taxon>
    </lineage>
</organism>
<dbReference type="InterPro" id="IPR000719">
    <property type="entry name" value="Prot_kinase_dom"/>
</dbReference>
<evidence type="ECO:0000259" key="7">
    <source>
        <dbReference type="PROSITE" id="PS50011"/>
    </source>
</evidence>
<dbReference type="PANTHER" id="PTHR24141">
    <property type="entry name" value="2-5A-DEPENDENT RIBONUCLEASE"/>
    <property type="match status" value="1"/>
</dbReference>
<dbReference type="GO" id="GO:0004672">
    <property type="term" value="F:protein kinase activity"/>
    <property type="evidence" value="ECO:0007669"/>
    <property type="project" value="InterPro"/>
</dbReference>
<evidence type="ECO:0000256" key="1">
    <source>
        <dbReference type="ARBA" id="ARBA00022737"/>
    </source>
</evidence>
<dbReference type="GO" id="GO:0005524">
    <property type="term" value="F:ATP binding"/>
    <property type="evidence" value="ECO:0007669"/>
    <property type="project" value="UniProtKB-KW"/>
</dbReference>
<dbReference type="FunFam" id="1.20.1440.180:FF:000003">
    <property type="entry name" value="Ribonuclease L"/>
    <property type="match status" value="1"/>
</dbReference>
<dbReference type="CDD" id="cd00180">
    <property type="entry name" value="PKc"/>
    <property type="match status" value="1"/>
</dbReference>
<evidence type="ECO:0000256" key="2">
    <source>
        <dbReference type="ARBA" id="ARBA00022741"/>
    </source>
</evidence>
<dbReference type="GO" id="GO:0003723">
    <property type="term" value="F:RNA binding"/>
    <property type="evidence" value="ECO:0007669"/>
    <property type="project" value="TreeGrafter"/>
</dbReference>
<feature type="repeat" description="ANK" evidence="5">
    <location>
        <begin position="155"/>
        <end position="188"/>
    </location>
</feature>
<dbReference type="CDD" id="cd10423">
    <property type="entry name" value="RNase_RNase-L"/>
    <property type="match status" value="1"/>
</dbReference>
<dbReference type="AlphaFoldDB" id="A0A8C0WK13"/>
<reference evidence="9" key="1">
    <citation type="submission" date="2023-09" db="UniProtKB">
        <authorList>
            <consortium name="Ensembl"/>
        </authorList>
    </citation>
    <scope>IDENTIFICATION</scope>
</reference>
<feature type="repeat" description="ANK" evidence="5">
    <location>
        <begin position="91"/>
        <end position="123"/>
    </location>
</feature>
<dbReference type="GO" id="GO:0051607">
    <property type="term" value="P:defense response to virus"/>
    <property type="evidence" value="ECO:0007669"/>
    <property type="project" value="TreeGrafter"/>
</dbReference>
<dbReference type="PRINTS" id="PR01415">
    <property type="entry name" value="ANKYRIN"/>
</dbReference>
<accession>A0A8C0WK13</accession>
<dbReference type="InterPro" id="IPR042745">
    <property type="entry name" value="RNase-L_RNase"/>
</dbReference>
<protein>
    <submittedName>
        <fullName evidence="9">Uncharacterized protein</fullName>
    </submittedName>
</protein>
<dbReference type="GO" id="GO:0004540">
    <property type="term" value="F:RNA nuclease activity"/>
    <property type="evidence" value="ECO:0007669"/>
    <property type="project" value="InterPro"/>
</dbReference>
<dbReference type="Pfam" id="PF06479">
    <property type="entry name" value="Ribonuc_2-5A"/>
    <property type="match status" value="1"/>
</dbReference>
<evidence type="ECO:0000256" key="6">
    <source>
        <dbReference type="SAM" id="MobiDB-lite"/>
    </source>
</evidence>
<dbReference type="PROSITE" id="PS50011">
    <property type="entry name" value="PROTEIN_KINASE_DOM"/>
    <property type="match status" value="1"/>
</dbReference>
<dbReference type="InterPro" id="IPR002110">
    <property type="entry name" value="Ankyrin_rpt"/>
</dbReference>
<dbReference type="InterPro" id="IPR011009">
    <property type="entry name" value="Kinase-like_dom_sf"/>
</dbReference>
<dbReference type="GO" id="GO:0045071">
    <property type="term" value="P:negative regulation of viral genome replication"/>
    <property type="evidence" value="ECO:0007669"/>
    <property type="project" value="TreeGrafter"/>
</dbReference>
<evidence type="ECO:0000313" key="9">
    <source>
        <dbReference type="Ensembl" id="ENSCCNP00000010659.1"/>
    </source>
</evidence>
<dbReference type="InterPro" id="IPR010513">
    <property type="entry name" value="KEN_dom"/>
</dbReference>
<keyword evidence="4 5" id="KW-0040">ANK repeat</keyword>
<proteinExistence type="predicted"/>
<evidence type="ECO:0000256" key="5">
    <source>
        <dbReference type="PROSITE-ProRule" id="PRU00023"/>
    </source>
</evidence>
<keyword evidence="2" id="KW-0547">Nucleotide-binding</keyword>
<dbReference type="PROSITE" id="PS51392">
    <property type="entry name" value="KEN"/>
    <property type="match status" value="1"/>
</dbReference>
<name>A0A8C0WK13_CASCN</name>
<dbReference type="Pfam" id="PF00069">
    <property type="entry name" value="Pkinase"/>
    <property type="match status" value="1"/>
</dbReference>
<dbReference type="SMART" id="SM00220">
    <property type="entry name" value="S_TKc"/>
    <property type="match status" value="1"/>
</dbReference>
<dbReference type="Pfam" id="PF12796">
    <property type="entry name" value="Ank_2"/>
    <property type="match status" value="2"/>
</dbReference>
<dbReference type="InterPro" id="IPR038357">
    <property type="entry name" value="KEN_sf"/>
</dbReference>
<keyword evidence="3" id="KW-0067">ATP-binding</keyword>
<evidence type="ECO:0000256" key="4">
    <source>
        <dbReference type="ARBA" id="ARBA00023043"/>
    </source>
</evidence>
<dbReference type="SUPFAM" id="SSF48403">
    <property type="entry name" value="Ankyrin repeat"/>
    <property type="match status" value="1"/>
</dbReference>
<dbReference type="GO" id="GO:0006397">
    <property type="term" value="P:mRNA processing"/>
    <property type="evidence" value="ECO:0007669"/>
    <property type="project" value="InterPro"/>
</dbReference>
<feature type="repeat" description="ANK" evidence="5">
    <location>
        <begin position="58"/>
        <end position="90"/>
    </location>
</feature>
<sequence>METKGHNNPHGGCGFSGNREASEEEELSLIEAVQKKKVNRLQQLLERGADVNVGEEKGGWTPLHNAVQQGSEDMVELLLRYGANPHQRKKNGATPFITAGQEGHVNLLQIFLSKGADVMTACQGNVEALRFLFEKGANVNLRREARENQSQLRKGGATALMDAAENGHIDILRILLDEMGAEVNACDNMGRNALIHALLSSHGRNMEDITRLLLDHGIDVNVRGAGGKTPLILAVEKKHLGLVEMLLNQKCIEIDDTDREGKTALLIAVDLKLKEITQLLCDKGASMDCGDLVGIARRNYDNSLVKLLLHYGAKEHLDSPAEDWQPQSSHWGEALRKLHGIYRHMIGKLKIFMVEDYKIADTSKGGIYLGFYEKQEVAVKLFPEDNIGAPKEVSCLQSCRESSNFVTFYGSENHRGCLYVCMSLCEQTLEDLLEVHRKEAVEDEEDKFGRDVLLSLFKAVQELHLFYGYAHQDLQPRNILIDSKNAVCLADFDQSIKWAGNLQEIRRDLEALGWLVLYVVKKGEIPFEKLKAGNNEEVDQFSLTVETKDLIRHLFCPGENVRGCLSNLLGHPFFWSWESRCRTLQNVGNESDIKIRKSNSDILKLLHSEPPEHYSFNKWTSKIDKNVFTKMNNFYRKSGNFYQDSVGDLLKFIRNLGEHINEEKNKSMKKTIGDPSCYFQKTFPDLVIYVYNKLQNTEYRKHFPPTQQSNPAAFKLEMPHCTGGGADQTAAAEG</sequence>
<dbReference type="Gene3D" id="1.20.1440.180">
    <property type="entry name" value="KEN domain"/>
    <property type="match status" value="1"/>
</dbReference>
<feature type="domain" description="Protein kinase" evidence="7">
    <location>
        <begin position="353"/>
        <end position="629"/>
    </location>
</feature>
<dbReference type="PANTHER" id="PTHR24141:SF1">
    <property type="entry name" value="2-5A-DEPENDENT RIBONUCLEASE"/>
    <property type="match status" value="1"/>
</dbReference>
<dbReference type="InterPro" id="IPR036770">
    <property type="entry name" value="Ankyrin_rpt-contain_sf"/>
</dbReference>
<dbReference type="PROSITE" id="PS50088">
    <property type="entry name" value="ANK_REPEAT"/>
    <property type="match status" value="3"/>
</dbReference>
<dbReference type="Gene3D" id="1.10.510.10">
    <property type="entry name" value="Transferase(Phosphotransferase) domain 1"/>
    <property type="match status" value="1"/>
</dbReference>
<dbReference type="Pfam" id="PF00023">
    <property type="entry name" value="Ank"/>
    <property type="match status" value="1"/>
</dbReference>
<dbReference type="SUPFAM" id="SSF56112">
    <property type="entry name" value="Protein kinase-like (PK-like)"/>
    <property type="match status" value="1"/>
</dbReference>
<dbReference type="SMART" id="SM00248">
    <property type="entry name" value="ANK"/>
    <property type="match status" value="7"/>
</dbReference>
<dbReference type="SMART" id="SM00580">
    <property type="entry name" value="PUG"/>
    <property type="match status" value="1"/>
</dbReference>
<dbReference type="PROSITE" id="PS50297">
    <property type="entry name" value="ANK_REP_REGION"/>
    <property type="match status" value="3"/>
</dbReference>
<evidence type="ECO:0000259" key="8">
    <source>
        <dbReference type="PROSITE" id="PS51392"/>
    </source>
</evidence>
<dbReference type="Gene3D" id="1.25.40.20">
    <property type="entry name" value="Ankyrin repeat-containing domain"/>
    <property type="match status" value="1"/>
</dbReference>